<sequence length="409" mass="46040">MVAEPVSATIQVLNKAINDTNAFISKQSEKLQHSDSLNKIFHHDSTDVPPSSQTSKIDSLFNRVVSNINNHKLAYTSVLGIGLGYTLYQVSKRYANDSERVNRRVPKLPNGARTDAVFIFGSFTDHLTRLLIYDLEKRGFTVFCSILDSTDAQYVKSNKVSEDIRFLDFTKGSVESTAGELNEILKTAVVPFAGARPYYLCLKATIFAPGWHFPVGPVENTSIATWKKLNNRIQMVMEVLTCGLLQIARTQKAKFIQLSNNISSLNLPYHAPESIFQNELNNLFTILGRELRQYGMSVTQINVGNIKTSNQKINSKSRIESLVNSETRAWTSEMRDLYGSDFAKIQFKSNAIRGSGGKGTPVKDLFHLIFDTIYAKKSPPVTFCGKGARFYYWLARILPSSWLGWYLSW</sequence>
<dbReference type="OrthoDB" id="5308060at2759"/>
<accession>A0A8H7ZJ28</accession>
<evidence type="ECO:0000313" key="2">
    <source>
        <dbReference type="Proteomes" id="UP000669133"/>
    </source>
</evidence>
<name>A0A8H7ZJ28_9ASCO</name>
<dbReference type="EMBL" id="JAEOAQ010000002">
    <property type="protein sequence ID" value="KAG5420615.1"/>
    <property type="molecule type" value="Genomic_DNA"/>
</dbReference>
<gene>
    <name evidence="1" type="ORF">I9W82_002496</name>
</gene>
<dbReference type="AlphaFoldDB" id="A0A8H7ZJ28"/>
<dbReference type="PANTHER" id="PTHR43313">
    <property type="entry name" value="SHORT-CHAIN DEHYDROGENASE/REDUCTASE FAMILY 9C"/>
    <property type="match status" value="1"/>
</dbReference>
<proteinExistence type="predicted"/>
<dbReference type="Pfam" id="PF08643">
    <property type="entry name" value="DUF1776"/>
    <property type="match status" value="1"/>
</dbReference>
<organism evidence="1 2">
    <name type="scientific">Candida metapsilosis</name>
    <dbReference type="NCBI Taxonomy" id="273372"/>
    <lineage>
        <taxon>Eukaryota</taxon>
        <taxon>Fungi</taxon>
        <taxon>Dikarya</taxon>
        <taxon>Ascomycota</taxon>
        <taxon>Saccharomycotina</taxon>
        <taxon>Pichiomycetes</taxon>
        <taxon>Debaryomycetaceae</taxon>
        <taxon>Candida/Lodderomyces clade</taxon>
        <taxon>Candida</taxon>
    </lineage>
</organism>
<dbReference type="PANTHER" id="PTHR43313:SF1">
    <property type="entry name" value="3BETA-HYDROXYSTEROID DEHYDROGENASE DHS-16"/>
    <property type="match status" value="1"/>
</dbReference>
<evidence type="ECO:0008006" key="3">
    <source>
        <dbReference type="Google" id="ProtNLM"/>
    </source>
</evidence>
<comment type="caution">
    <text evidence="1">The sequence shown here is derived from an EMBL/GenBank/DDBJ whole genome shotgun (WGS) entry which is preliminary data.</text>
</comment>
<reference evidence="1 2" key="1">
    <citation type="submission" date="2020-12" db="EMBL/GenBank/DDBJ databases">
        <title>Effect of drift, selection, and recombination on the evolution of hybrid genomes in Candida yeast pathogens.</title>
        <authorList>
            <person name="Mixao V."/>
            <person name="Ksiezopolska E."/>
            <person name="Saus E."/>
            <person name="Boekhout T."/>
            <person name="Gacser A."/>
            <person name="Gabaldon T."/>
        </authorList>
    </citation>
    <scope>NUCLEOTIDE SEQUENCE [LARGE SCALE GENOMIC DNA]</scope>
    <source>
        <strain evidence="1 2">BP57</strain>
    </source>
</reference>
<protein>
    <recommendedName>
        <fullName evidence="3">DUF1776-domain-containing protein</fullName>
    </recommendedName>
</protein>
<dbReference type="RefSeq" id="XP_067549731.1">
    <property type="nucleotide sequence ID" value="XM_067691357.1"/>
</dbReference>
<dbReference type="Proteomes" id="UP000669133">
    <property type="component" value="Unassembled WGS sequence"/>
</dbReference>
<evidence type="ECO:0000313" key="1">
    <source>
        <dbReference type="EMBL" id="KAG5420615.1"/>
    </source>
</evidence>
<dbReference type="InterPro" id="IPR013952">
    <property type="entry name" value="DUF1776_fun"/>
</dbReference>
<keyword evidence="2" id="KW-1185">Reference proteome</keyword>
<dbReference type="GeneID" id="93651125"/>